<proteinExistence type="predicted"/>
<dbReference type="PATRIC" id="fig|1638788.3.peg.2200"/>
<accession>A0A0K1RZV2</accession>
<dbReference type="InterPro" id="IPR025660">
    <property type="entry name" value="Pept_his_AS"/>
</dbReference>
<evidence type="ECO:0000313" key="2">
    <source>
        <dbReference type="Proteomes" id="UP000068167"/>
    </source>
</evidence>
<dbReference type="AlphaFoldDB" id="A0A0K1RZV2"/>
<name>A0A0K1RZV2_9CHRO</name>
<organism evidence="1 2">
    <name type="scientific">Microcystis panniformis FACHB-1757</name>
    <dbReference type="NCBI Taxonomy" id="1638788"/>
    <lineage>
        <taxon>Bacteria</taxon>
        <taxon>Bacillati</taxon>
        <taxon>Cyanobacteriota</taxon>
        <taxon>Cyanophyceae</taxon>
        <taxon>Oscillatoriophycideae</taxon>
        <taxon>Chroococcales</taxon>
        <taxon>Microcystaceae</taxon>
        <taxon>Microcystis</taxon>
    </lineage>
</organism>
<reference evidence="1 2" key="1">
    <citation type="journal article" date="2016" name="Stand. Genomic Sci.">
        <title>Complete genome sequence and genomic characterization of Microcystis panniformis FACHB 1757 by third-generation sequencing.</title>
        <authorList>
            <person name="Zhang J.Y."/>
            <person name="Guan R."/>
            <person name="Zhang H.J."/>
            <person name="Li H."/>
            <person name="Xiao P."/>
            <person name="Yu G.L."/>
            <person name="Du L."/>
            <person name="Cao D.M."/>
            <person name="Zhu B.C."/>
            <person name="Li R.H."/>
            <person name="Lu Z.H."/>
        </authorList>
    </citation>
    <scope>NUCLEOTIDE SEQUENCE [LARGE SCALE GENOMIC DNA]</scope>
    <source>
        <strain evidence="1 2">FACHB-1757</strain>
    </source>
</reference>
<dbReference type="PROSITE" id="PS00639">
    <property type="entry name" value="THIOL_PROTEASE_HIS"/>
    <property type="match status" value="1"/>
</dbReference>
<dbReference type="InterPro" id="IPR022118">
    <property type="entry name" value="Peptidase_C70_AvrRpt2"/>
</dbReference>
<dbReference type="RefSeq" id="WP_052276289.1">
    <property type="nucleotide sequence ID" value="NZ_CP011339.1"/>
</dbReference>
<dbReference type="KEGG" id="mpk:VL20_2186"/>
<evidence type="ECO:0008006" key="3">
    <source>
        <dbReference type="Google" id="ProtNLM"/>
    </source>
</evidence>
<keyword evidence="2" id="KW-1185">Reference proteome</keyword>
<dbReference type="Gene3D" id="3.90.70.10">
    <property type="entry name" value="Cysteine proteinases"/>
    <property type="match status" value="1"/>
</dbReference>
<dbReference type="Proteomes" id="UP000068167">
    <property type="component" value="Chromosome"/>
</dbReference>
<sequence length="193" mass="21980">MPLRVEQGKPIILQAAAFVAFVSDDTLGQATRINKITWIKQEQTQWCWAASMQMVFQQNDDITTQQCNLANVAFELTGCCSSPNSSLCNKPLPILNIAPMWVRYSFNPIYINGLIEFTTLQTELDNQRAVEIGFKWNGGGGHAVLAVGWDIIDSVPQVIIYDPWRGEIIIPYDRVKTAYGEGQWRWTWINIRR</sequence>
<gene>
    <name evidence="1" type="ORF">VL20_2186</name>
</gene>
<dbReference type="Pfam" id="PF12385">
    <property type="entry name" value="Peptidase_C70"/>
    <property type="match status" value="1"/>
</dbReference>
<dbReference type="EMBL" id="CP011339">
    <property type="protein sequence ID" value="AKV67293.1"/>
    <property type="molecule type" value="Genomic_DNA"/>
</dbReference>
<protein>
    <recommendedName>
        <fullName evidence="3">Peptidase C39-like domain-containing protein</fullName>
    </recommendedName>
</protein>
<evidence type="ECO:0000313" key="1">
    <source>
        <dbReference type="EMBL" id="AKV67293.1"/>
    </source>
</evidence>